<keyword evidence="9 13" id="KW-0051">Antiviral defense</keyword>
<gene>
    <name evidence="13 15" type="primary">cas9</name>
    <name evidence="15" type="ORF">H8716_15695</name>
</gene>
<evidence type="ECO:0000256" key="13">
    <source>
        <dbReference type="HAMAP-Rule" id="MF_01480"/>
    </source>
</evidence>
<comment type="function">
    <text evidence="13">CRISPR (clustered regularly interspaced short palindromic repeat) is an adaptive immune system that provides protection against mobile genetic elements (viruses, transposable elements and conjugative plasmids). CRISPR clusters contain spacers, sequences complementary to antecedent mobile elements, and target invading nucleic acids. CRISPR clusters are transcribed and processed into CRISPR RNA (crRNA). In type II CRISPR systems correct processing of pre-crRNA requires a trans-encoded small RNA (tracrRNA), endogenous ribonuclease 3 (rnc) and this protein. The tracrRNA serves as a guide for ribonuclease 3-aided processing of pre-crRNA. Subsequently Cas9/crRNA/tracrRNA endonucleolytically cleaves linear or circular dsDNA target complementary to the spacer; Cas9 is inactive in the absence of the 2 guide RNAs (gRNA). Cas9 recognizes the protospacer adjacent motif (PAM) in the CRISPR repeat sequences to help distinguish self versus nonself, as targets within the bacterial CRISPR locus do not have PAMs. PAM recognition is also required for catalytic activity.</text>
</comment>
<evidence type="ECO:0000256" key="7">
    <source>
        <dbReference type="ARBA" id="ARBA00022842"/>
    </source>
</evidence>
<keyword evidence="6 13" id="KW-0378">Hydrolase</keyword>
<feature type="binding site" evidence="13">
    <location>
        <position position="987"/>
    </location>
    <ligand>
        <name>Mg(2+)</name>
        <dbReference type="ChEBI" id="CHEBI:18420"/>
        <label>2</label>
    </ligand>
</feature>
<feature type="binding site" evidence="13">
    <location>
        <position position="13"/>
    </location>
    <ligand>
        <name>Mg(2+)</name>
        <dbReference type="ChEBI" id="CHEBI:18420"/>
        <label>1</label>
    </ligand>
</feature>
<dbReference type="NCBIfam" id="TIGR01865">
    <property type="entry name" value="cas_Csn1"/>
    <property type="match status" value="1"/>
</dbReference>
<name>A0ABR7NDL3_9FIRM</name>
<feature type="active site" description="Proton acceptor for HNH nuclease domain" evidence="13">
    <location>
        <position position="856"/>
    </location>
</feature>
<comment type="subunit">
    <text evidence="12 13">Monomer. Binds crRNA and tracrRNA.</text>
</comment>
<keyword evidence="7 13" id="KW-0460">Magnesium</keyword>
<evidence type="ECO:0000259" key="14">
    <source>
        <dbReference type="PROSITE" id="PS51749"/>
    </source>
</evidence>
<evidence type="ECO:0000313" key="16">
    <source>
        <dbReference type="Proteomes" id="UP000657421"/>
    </source>
</evidence>
<dbReference type="EC" id="3.1.-.-" evidence="13"/>
<evidence type="ECO:0000256" key="3">
    <source>
        <dbReference type="ARBA" id="ARBA00022722"/>
    </source>
</evidence>
<feature type="binding site" evidence="13">
    <location>
        <position position="779"/>
    </location>
    <ligand>
        <name>Mg(2+)</name>
        <dbReference type="ChEBI" id="CHEBI:18420"/>
        <label>1</label>
    </ligand>
</feature>
<protein>
    <recommendedName>
        <fullName evidence="13">CRISPR-associated endonuclease Cas9</fullName>
        <ecNumber evidence="13">3.1.-.-</ecNumber>
    </recommendedName>
</protein>
<dbReference type="Pfam" id="PF22702">
    <property type="entry name" value="Cas9_RuvC"/>
    <property type="match status" value="1"/>
</dbReference>
<evidence type="ECO:0000256" key="10">
    <source>
        <dbReference type="ARBA" id="ARBA00023125"/>
    </source>
</evidence>
<comment type="domain">
    <text evidence="13">Has 2 endonuclease domains. The discontinuous RuvC-like domain cleaves the target DNA noncomplementary to crRNA while the HNH nuclease domain cleaves the target DNA complementary to crRNA.</text>
</comment>
<keyword evidence="3 13" id="KW-0540">Nuclease</keyword>
<dbReference type="Proteomes" id="UP000657421">
    <property type="component" value="Unassembled WGS sequence"/>
</dbReference>
<feature type="binding site" evidence="13">
    <location>
        <position position="779"/>
    </location>
    <ligand>
        <name>Mg(2+)</name>
        <dbReference type="ChEBI" id="CHEBI:18420"/>
        <label>2</label>
    </ligand>
</feature>
<reference evidence="15 16" key="1">
    <citation type="submission" date="2020-08" db="EMBL/GenBank/DDBJ databases">
        <title>Genome public.</title>
        <authorList>
            <person name="Liu C."/>
            <person name="Sun Q."/>
        </authorList>
    </citation>
    <scope>NUCLEOTIDE SEQUENCE [LARGE SCALE GENOMIC DNA]</scope>
    <source>
        <strain evidence="15 16">NSJ-46</strain>
    </source>
</reference>
<evidence type="ECO:0000256" key="5">
    <source>
        <dbReference type="ARBA" id="ARBA00022759"/>
    </source>
</evidence>
<keyword evidence="11" id="KW-0464">Manganese</keyword>
<keyword evidence="8 13" id="KW-0694">RNA-binding</keyword>
<feature type="domain" description="HNH Cas9-type" evidence="14">
    <location>
        <begin position="778"/>
        <end position="936"/>
    </location>
</feature>
<evidence type="ECO:0000256" key="6">
    <source>
        <dbReference type="ARBA" id="ARBA00022801"/>
    </source>
</evidence>
<sequence length="1343" mass="156760">MGIKMQDYFIGLDMGTGSVGWAVTDPQYRVLRRHGKALWGVRLFESAETAEERRMFRTARRRLDRRGWRINILQELFSEEISKVDPGFYLRMKESKYYPEDKRQEDGTCPELPYTLFADADYTDKDYHKEFPTIYHLRKYLMETTEIPDIRLVYLAMHHMMKHRGHFLLSGDIGQVIDFETTFLQLINNIKNEELEFDLDITKDNICFIKSILTDRNETRTGKKTKLVKELHAKSTCEKGFLTLLSGGTVKLSDLFGNEDLDRCERSKISFADSGYEEYKAVVETDLSELYYIIESAKAVYDWAVLEDILNGSQYISEAKVQIYEKHKKDLKMLKRMVKEQLPKEDYKKIFVNSDAKVKNYCAYIGQTKKNGKKTNLQGKRCDRQEFIDYLKKNVLEKLIDESSKQYLAGELEKDSFLPRQVTKDNGVIPYQVHLYELRQIIANLRDKIPLINKNGEMIIQLFTFRIPYYVGPLNRQSEEVKSSFSWAIRKNDEKIYPWNFEEVIDVEASAEKFIRRMTNKCTYLVGADVLPKDSLLYSKFMVLNELNNLRINGEKISVELKQRIYEDVFCKKRKVTQKKIRDYLIREGIVGKDAELSGIDGDFKSALTAYHDFKEKLMDAALSQKDKEEIILSVVLFGEDKKILKQRLKQQFPQLTEKQVKIILNLSYKGWGRLSKELLEEVTIPAPGTGEVWNIITALWETNDNLQILLSKKYSFTAEINVYNSLGKRENLSYQMIEELYVSPAVKRQIWQTLLIVKEIEKIMGGEPKRVFVEMAREKQESKRTESRKKQLQELYKTCKTEERDWIGELNLQGDQNLRSDRLYLYYTQKGRCMYSGEPIDLEALWDNSKYDIDHIYPQSKTMDDSLNNRVLVKKELNAIKSDNYPLNRDIQKKMQPFWKMLLEQSFISREKYERLIRKDEFLPNELAGFIERQIVETRQSTKAVAEILKDTLPESDIVYVKARTVSQFRQDYKFVKVRELNDYHHAKDAYLNIVVGNTYFVKFTKDAARYVKDNPGRTYNLQKMFTSKYDVTRNGETAWKAGETGSIVTVRQTMEKNNILVTRKSYEVKGGLFDQQIMKKGKGQVPIKGSDDRLQNIDKYGGYNKATGAYFMLVKSKDKKGKEIKTLEYIPLYLKNQIESNESTALEYLRKEKGMNEPQILIRKIKTDTLFNVDGFHMWLSGRTENRLIFKGANQLLLSKNETIILKRILKYEKRQKDNKNAFLTANDELTEQSLTELYDTFLYKIKNTVYHVRLSAQAKTLENGRETFVKLTNEEKCLVLSEILHMFQCQSGAANLKLINGPSSAGILVMNNNITGCKKITIIHQSVTGVFENEIDLLAL</sequence>
<evidence type="ECO:0000256" key="12">
    <source>
        <dbReference type="ARBA" id="ARBA00046380"/>
    </source>
</evidence>
<dbReference type="HAMAP" id="MF_01480">
    <property type="entry name" value="Cas9"/>
    <property type="match status" value="1"/>
</dbReference>
<evidence type="ECO:0000256" key="11">
    <source>
        <dbReference type="ARBA" id="ARBA00023211"/>
    </source>
</evidence>
<dbReference type="GO" id="GO:0004519">
    <property type="term" value="F:endonuclease activity"/>
    <property type="evidence" value="ECO:0007669"/>
    <property type="project" value="UniProtKB-KW"/>
</dbReference>
<dbReference type="InterPro" id="IPR032240">
    <property type="entry name" value="Cas9_REC"/>
</dbReference>
<accession>A0ABR7NDL3</accession>
<dbReference type="InterPro" id="IPR028629">
    <property type="entry name" value="Cas9"/>
</dbReference>
<dbReference type="InterPro" id="IPR055228">
    <property type="entry name" value="Cas9_RuvC"/>
</dbReference>
<dbReference type="InterPro" id="IPR003615">
    <property type="entry name" value="HNH_nuc"/>
</dbReference>
<keyword evidence="5 13" id="KW-0255">Endonuclease</keyword>
<feature type="binding site" evidence="13">
    <location>
        <position position="13"/>
    </location>
    <ligand>
        <name>Mg(2+)</name>
        <dbReference type="ChEBI" id="CHEBI:18420"/>
        <label>2</label>
    </ligand>
</feature>
<evidence type="ECO:0000313" key="15">
    <source>
        <dbReference type="EMBL" id="MBC8574494.1"/>
    </source>
</evidence>
<dbReference type="InterPro" id="IPR032237">
    <property type="entry name" value="Cas9_PI"/>
</dbReference>
<evidence type="ECO:0000256" key="9">
    <source>
        <dbReference type="ARBA" id="ARBA00023118"/>
    </source>
</evidence>
<evidence type="ECO:0000256" key="8">
    <source>
        <dbReference type="ARBA" id="ARBA00022884"/>
    </source>
</evidence>
<evidence type="ECO:0000256" key="1">
    <source>
        <dbReference type="ARBA" id="ARBA00001946"/>
    </source>
</evidence>
<evidence type="ECO:0000256" key="4">
    <source>
        <dbReference type="ARBA" id="ARBA00022723"/>
    </source>
</evidence>
<dbReference type="InterPro" id="IPR032239">
    <property type="entry name" value="Cas9-BH"/>
</dbReference>
<dbReference type="Pfam" id="PF13395">
    <property type="entry name" value="HNH_4"/>
    <property type="match status" value="1"/>
</dbReference>
<comment type="similarity">
    <text evidence="13">Belongs to the CRISPR-associated Cas9 family.</text>
</comment>
<comment type="similarity">
    <text evidence="2">Belongs to the CRISPR-associated protein Cas9 family. Subtype II-A subfamily.</text>
</comment>
<feature type="binding site" evidence="13">
    <location>
        <position position="775"/>
    </location>
    <ligand>
        <name>Mg(2+)</name>
        <dbReference type="ChEBI" id="CHEBI:18420"/>
        <label>1</label>
    </ligand>
</feature>
<feature type="active site" description="For RuvC-like nuclease domain" evidence="13">
    <location>
        <position position="13"/>
    </location>
</feature>
<keyword evidence="10 13" id="KW-0238">DNA-binding</keyword>
<organism evidence="15 16">
    <name type="scientific">Jingyaoa shaoxingensis</name>
    <dbReference type="NCBI Taxonomy" id="2763671"/>
    <lineage>
        <taxon>Bacteria</taxon>
        <taxon>Bacillati</taxon>
        <taxon>Bacillota</taxon>
        <taxon>Clostridia</taxon>
        <taxon>Lachnospirales</taxon>
        <taxon>Lachnospiraceae</taxon>
        <taxon>Jingyaoa</taxon>
    </lineage>
</organism>
<dbReference type="Pfam" id="PF16593">
    <property type="entry name" value="Cas9-BH"/>
    <property type="match status" value="1"/>
</dbReference>
<keyword evidence="16" id="KW-1185">Reference proteome</keyword>
<comment type="caution">
    <text evidence="15">The sequence shown here is derived from an EMBL/GenBank/DDBJ whole genome shotgun (WGS) entry which is preliminary data.</text>
</comment>
<dbReference type="PROSITE" id="PS51749">
    <property type="entry name" value="HNH_CAS9"/>
    <property type="match status" value="1"/>
</dbReference>
<dbReference type="EMBL" id="JACRSZ010000023">
    <property type="protein sequence ID" value="MBC8574494.1"/>
    <property type="molecule type" value="Genomic_DNA"/>
</dbReference>
<proteinExistence type="inferred from homology"/>
<dbReference type="Gene3D" id="1.10.30.50">
    <property type="match status" value="1"/>
</dbReference>
<dbReference type="Pfam" id="PF16592">
    <property type="entry name" value="Cas9_REC"/>
    <property type="match status" value="1"/>
</dbReference>
<evidence type="ECO:0000256" key="2">
    <source>
        <dbReference type="ARBA" id="ARBA00005244"/>
    </source>
</evidence>
<dbReference type="Pfam" id="PF16595">
    <property type="entry name" value="Cas9_PI"/>
    <property type="match status" value="1"/>
</dbReference>
<keyword evidence="4 13" id="KW-0479">Metal-binding</keyword>
<comment type="cofactor">
    <cofactor evidence="1 13">
        <name>Mg(2+)</name>
        <dbReference type="ChEBI" id="CHEBI:18420"/>
    </cofactor>
</comment>
<dbReference type="InterPro" id="IPR033114">
    <property type="entry name" value="HNH_CAS9"/>
</dbReference>